<dbReference type="PANTHER" id="PTHR43630:SF2">
    <property type="entry name" value="GLYCOSYLTRANSFERASE"/>
    <property type="match status" value="1"/>
</dbReference>
<evidence type="ECO:0000313" key="3">
    <source>
        <dbReference type="EMBL" id="ODS24352.1"/>
    </source>
</evidence>
<dbReference type="Gene3D" id="3.90.550.10">
    <property type="entry name" value="Spore Coat Polysaccharide Biosynthesis Protein SpsA, Chain A"/>
    <property type="match status" value="1"/>
</dbReference>
<organism evidence="3 4">
    <name type="scientific">Candidatus Endobugula sertula</name>
    <name type="common">Bugula neritina bacterial symbiont</name>
    <dbReference type="NCBI Taxonomy" id="62101"/>
    <lineage>
        <taxon>Bacteria</taxon>
        <taxon>Pseudomonadati</taxon>
        <taxon>Pseudomonadota</taxon>
        <taxon>Gammaproteobacteria</taxon>
        <taxon>Cellvibrionales</taxon>
        <taxon>Cellvibrionaceae</taxon>
        <taxon>Candidatus Endobugula</taxon>
    </lineage>
</organism>
<comment type="caution">
    <text evidence="3">The sequence shown here is derived from an EMBL/GenBank/DDBJ whole genome shotgun (WGS) entry which is preliminary data.</text>
</comment>
<dbReference type="SUPFAM" id="SSF53448">
    <property type="entry name" value="Nucleotide-diphospho-sugar transferases"/>
    <property type="match status" value="1"/>
</dbReference>
<dbReference type="AlphaFoldDB" id="A0A1D2QS03"/>
<reference evidence="3 4" key="1">
    <citation type="journal article" date="2016" name="Appl. Environ. Microbiol.">
        <title>Lack of Overt Genome Reduction in the Bryostatin-Producing Bryozoan Symbiont "Candidatus Endobugula sertula".</title>
        <authorList>
            <person name="Miller I.J."/>
            <person name="Vanee N."/>
            <person name="Fong S.S."/>
            <person name="Lim-Fong G.E."/>
            <person name="Kwan J.C."/>
        </authorList>
    </citation>
    <scope>NUCLEOTIDE SEQUENCE [LARGE SCALE GENOMIC DNA]</scope>
    <source>
        <strain evidence="3">AB1-4</strain>
    </source>
</reference>
<dbReference type="STRING" id="62101.AB835_04095"/>
<evidence type="ECO:0000256" key="1">
    <source>
        <dbReference type="ARBA" id="ARBA00038494"/>
    </source>
</evidence>
<evidence type="ECO:0000259" key="2">
    <source>
        <dbReference type="Pfam" id="PF00535"/>
    </source>
</evidence>
<dbReference type="PANTHER" id="PTHR43630">
    <property type="entry name" value="POLY-BETA-1,6-N-ACETYL-D-GLUCOSAMINE SYNTHASE"/>
    <property type="match status" value="1"/>
</dbReference>
<comment type="similarity">
    <text evidence="1">Belongs to the glycosyltransferase 2 family. WaaE/KdtX subfamily.</text>
</comment>
<dbReference type="CDD" id="cd02511">
    <property type="entry name" value="Beta4Glucosyltransferase"/>
    <property type="match status" value="1"/>
</dbReference>
<dbReference type="Pfam" id="PF00535">
    <property type="entry name" value="Glycos_transf_2"/>
    <property type="match status" value="1"/>
</dbReference>
<feature type="domain" description="Glycosyltransferase 2-like" evidence="2">
    <location>
        <begin position="6"/>
        <end position="113"/>
    </location>
</feature>
<dbReference type="Proteomes" id="UP000242502">
    <property type="component" value="Unassembled WGS sequence"/>
</dbReference>
<dbReference type="EMBL" id="MDLC01000010">
    <property type="protein sequence ID" value="ODS24352.1"/>
    <property type="molecule type" value="Genomic_DNA"/>
</dbReference>
<evidence type="ECO:0000313" key="4">
    <source>
        <dbReference type="Proteomes" id="UP000242502"/>
    </source>
</evidence>
<dbReference type="InterPro" id="IPR029044">
    <property type="entry name" value="Nucleotide-diphossugar_trans"/>
</dbReference>
<gene>
    <name evidence="3" type="ORF">AB835_04095</name>
</gene>
<protein>
    <submittedName>
        <fullName evidence="3">Benzoate transporter</fullName>
    </submittedName>
</protein>
<accession>A0A1D2QS03</accession>
<name>A0A1D2QS03_9GAMM</name>
<sequence>MSLPISAVIITLNEEKNILRCLTSVAFCEDIVVIDSGSTDETVTIAQNMGARTLFRDWLGFGPQKQFAVEQAKYDWVLCIDADEVVSEALYHSIRKIDLKNTAFAGYLMPRRNHFLGKALKHGEGYPDLSLRLFNRQTGQWSQDSVHEKVKVNGQIEKLTGDLLHFSEETIASYLHKQNRYTSLQAQMLFDRQAPCNTSQCITSPLVRFIKLYFLRLGFLDGLPGFIHITIGCFNAFCKYSKLLELQRKSFPQQH</sequence>
<proteinExistence type="inferred from homology"/>
<dbReference type="InterPro" id="IPR001173">
    <property type="entry name" value="Glyco_trans_2-like"/>
</dbReference>